<feature type="transmembrane region" description="Helical" evidence="9">
    <location>
        <begin position="202"/>
        <end position="225"/>
    </location>
</feature>
<evidence type="ECO:0000256" key="2">
    <source>
        <dbReference type="ARBA" id="ARBA00022448"/>
    </source>
</evidence>
<accession>A0A011U279</accession>
<evidence type="ECO:0000256" key="9">
    <source>
        <dbReference type="RuleBase" id="RU363032"/>
    </source>
</evidence>
<reference evidence="11 12" key="1">
    <citation type="submission" date="2014-02" db="EMBL/GenBank/DDBJ databases">
        <title>Aquamicrobium defluvii Genome sequencing.</title>
        <authorList>
            <person name="Wang X."/>
        </authorList>
    </citation>
    <scope>NUCLEOTIDE SEQUENCE [LARGE SCALE GENOMIC DNA]</scope>
    <source>
        <strain evidence="11 12">W13Z1</strain>
    </source>
</reference>
<dbReference type="AlphaFoldDB" id="A0A011U279"/>
<dbReference type="GO" id="GO:0015833">
    <property type="term" value="P:peptide transport"/>
    <property type="evidence" value="ECO:0007669"/>
    <property type="project" value="UniProtKB-KW"/>
</dbReference>
<proteinExistence type="inferred from homology"/>
<keyword evidence="5" id="KW-0571">Peptide transport</keyword>
<feature type="transmembrane region" description="Helical" evidence="9">
    <location>
        <begin position="130"/>
        <end position="156"/>
    </location>
</feature>
<keyword evidence="8 9" id="KW-0472">Membrane</keyword>
<dbReference type="GO" id="GO:0015031">
    <property type="term" value="P:protein transport"/>
    <property type="evidence" value="ECO:0007669"/>
    <property type="project" value="UniProtKB-KW"/>
</dbReference>
<dbReference type="PROSITE" id="PS50928">
    <property type="entry name" value="ABC_TM1"/>
    <property type="match status" value="1"/>
</dbReference>
<dbReference type="Pfam" id="PF00528">
    <property type="entry name" value="BPD_transp_1"/>
    <property type="match status" value="1"/>
</dbReference>
<evidence type="ECO:0000256" key="3">
    <source>
        <dbReference type="ARBA" id="ARBA00022475"/>
    </source>
</evidence>
<protein>
    <submittedName>
        <fullName evidence="11">D-ala-D-ala transporter subunit</fullName>
    </submittedName>
</protein>
<feature type="domain" description="ABC transmembrane type-1" evidence="10">
    <location>
        <begin position="81"/>
        <end position="269"/>
    </location>
</feature>
<dbReference type="STRING" id="69279.BG36_01415"/>
<evidence type="ECO:0000313" key="12">
    <source>
        <dbReference type="Proteomes" id="UP000019849"/>
    </source>
</evidence>
<dbReference type="PANTHER" id="PTHR43386:SF1">
    <property type="entry name" value="D,D-DIPEPTIDE TRANSPORT SYSTEM PERMEASE PROTEIN DDPC-RELATED"/>
    <property type="match status" value="1"/>
</dbReference>
<comment type="similarity">
    <text evidence="9">Belongs to the binding-protein-dependent transport system permease family.</text>
</comment>
<dbReference type="InterPro" id="IPR000515">
    <property type="entry name" value="MetI-like"/>
</dbReference>
<dbReference type="PATRIC" id="fig|69279.3.peg.289"/>
<gene>
    <name evidence="11" type="ORF">BG36_01415</name>
</gene>
<feature type="transmembrane region" description="Helical" evidence="9">
    <location>
        <begin position="83"/>
        <end position="110"/>
    </location>
</feature>
<evidence type="ECO:0000256" key="1">
    <source>
        <dbReference type="ARBA" id="ARBA00004651"/>
    </source>
</evidence>
<evidence type="ECO:0000313" key="11">
    <source>
        <dbReference type="EMBL" id="EXL10542.1"/>
    </source>
</evidence>
<feature type="transmembrane region" description="Helical" evidence="9">
    <location>
        <begin position="245"/>
        <end position="269"/>
    </location>
</feature>
<keyword evidence="6" id="KW-0653">Protein transport</keyword>
<comment type="subcellular location">
    <subcellularLocation>
        <location evidence="1 9">Cell membrane</location>
        <topology evidence="1 9">Multi-pass membrane protein</topology>
    </subcellularLocation>
</comment>
<evidence type="ECO:0000259" key="10">
    <source>
        <dbReference type="PROSITE" id="PS50928"/>
    </source>
</evidence>
<evidence type="ECO:0000256" key="7">
    <source>
        <dbReference type="ARBA" id="ARBA00022989"/>
    </source>
</evidence>
<keyword evidence="7 9" id="KW-1133">Transmembrane helix</keyword>
<evidence type="ECO:0000256" key="6">
    <source>
        <dbReference type="ARBA" id="ARBA00022927"/>
    </source>
</evidence>
<dbReference type="Gene3D" id="1.10.3720.10">
    <property type="entry name" value="MetI-like"/>
    <property type="match status" value="1"/>
</dbReference>
<evidence type="ECO:0000256" key="4">
    <source>
        <dbReference type="ARBA" id="ARBA00022692"/>
    </source>
</evidence>
<sequence length="281" mass="30106">MTLAFGSTGQRLLSHLTARPALTVGIAIVAFWVFVALTVDLWAVYDPLKIVGRKLQPPSLQHWLGTDALGRDVMMRTLYGARYSISISIAVVVCSVMIGSVLGAISGFFGGWVDGVIMRIVDITLAFPPVLLAMAVAASLGPGLHNAAIAVIAVWWPVYARLMRGQVLDVISRDHIEAARAGGASSFRLLTKHILPLSWTPTIISATMDFGQVVLLAASLSFIGLGARPPSPEWGSMISDGASQFYSWWIAFGPGVAILSLGLGFNFLGDSLRDILDPREF</sequence>
<dbReference type="PANTHER" id="PTHR43386">
    <property type="entry name" value="OLIGOPEPTIDE TRANSPORT SYSTEM PERMEASE PROTEIN APPC"/>
    <property type="match status" value="1"/>
</dbReference>
<dbReference type="Proteomes" id="UP000019849">
    <property type="component" value="Unassembled WGS sequence"/>
</dbReference>
<feature type="transmembrane region" description="Helical" evidence="9">
    <location>
        <begin position="20"/>
        <end position="45"/>
    </location>
</feature>
<dbReference type="CDD" id="cd06261">
    <property type="entry name" value="TM_PBP2"/>
    <property type="match status" value="1"/>
</dbReference>
<keyword evidence="2 9" id="KW-0813">Transport</keyword>
<dbReference type="EMBL" id="JENY01000001">
    <property type="protein sequence ID" value="EXL10542.1"/>
    <property type="molecule type" value="Genomic_DNA"/>
</dbReference>
<organism evidence="11 12">
    <name type="scientific">Aquamicrobium defluvii</name>
    <dbReference type="NCBI Taxonomy" id="69279"/>
    <lineage>
        <taxon>Bacteria</taxon>
        <taxon>Pseudomonadati</taxon>
        <taxon>Pseudomonadota</taxon>
        <taxon>Alphaproteobacteria</taxon>
        <taxon>Hyphomicrobiales</taxon>
        <taxon>Phyllobacteriaceae</taxon>
        <taxon>Aquamicrobium</taxon>
    </lineage>
</organism>
<evidence type="ECO:0000256" key="5">
    <source>
        <dbReference type="ARBA" id="ARBA00022856"/>
    </source>
</evidence>
<dbReference type="SUPFAM" id="SSF161098">
    <property type="entry name" value="MetI-like"/>
    <property type="match status" value="1"/>
</dbReference>
<dbReference type="InterPro" id="IPR035906">
    <property type="entry name" value="MetI-like_sf"/>
</dbReference>
<keyword evidence="3" id="KW-1003">Cell membrane</keyword>
<dbReference type="GO" id="GO:0055085">
    <property type="term" value="P:transmembrane transport"/>
    <property type="evidence" value="ECO:0007669"/>
    <property type="project" value="InterPro"/>
</dbReference>
<dbReference type="eggNOG" id="COG1173">
    <property type="taxonomic scope" value="Bacteria"/>
</dbReference>
<comment type="caution">
    <text evidence="11">The sequence shown here is derived from an EMBL/GenBank/DDBJ whole genome shotgun (WGS) entry which is preliminary data.</text>
</comment>
<dbReference type="RefSeq" id="WP_084496357.1">
    <property type="nucleotide sequence ID" value="NZ_KK073877.1"/>
</dbReference>
<name>A0A011U279_9HYPH</name>
<dbReference type="InterPro" id="IPR050366">
    <property type="entry name" value="BP-dependent_transpt_permease"/>
</dbReference>
<keyword evidence="4 9" id="KW-0812">Transmembrane</keyword>
<dbReference type="GO" id="GO:0005886">
    <property type="term" value="C:plasma membrane"/>
    <property type="evidence" value="ECO:0007669"/>
    <property type="project" value="UniProtKB-SubCell"/>
</dbReference>
<evidence type="ECO:0000256" key="8">
    <source>
        <dbReference type="ARBA" id="ARBA00023136"/>
    </source>
</evidence>
<dbReference type="HOGENOM" id="CLU_028518_1_1_5"/>